<keyword evidence="5" id="KW-0560">Oxidoreductase</keyword>
<accession>A0A4Q2IQU6</accession>
<dbReference type="GO" id="GO:0016614">
    <property type="term" value="F:oxidoreductase activity, acting on CH-OH group of donors"/>
    <property type="evidence" value="ECO:0007669"/>
    <property type="project" value="InterPro"/>
</dbReference>
<comment type="cofactor">
    <cofactor evidence="1">
        <name>FAD</name>
        <dbReference type="ChEBI" id="CHEBI:57692"/>
    </cofactor>
</comment>
<dbReference type="PANTHER" id="PTHR42784">
    <property type="entry name" value="PYRANOSE 2-OXIDASE"/>
    <property type="match status" value="1"/>
</dbReference>
<organism evidence="7 8">
    <name type="scientific">Sphingomonas desiccabilis</name>
    <dbReference type="NCBI Taxonomy" id="429134"/>
    <lineage>
        <taxon>Bacteria</taxon>
        <taxon>Pseudomonadati</taxon>
        <taxon>Pseudomonadota</taxon>
        <taxon>Alphaproteobacteria</taxon>
        <taxon>Sphingomonadales</taxon>
        <taxon>Sphingomonadaceae</taxon>
        <taxon>Sphingomonas</taxon>
    </lineage>
</organism>
<comment type="similarity">
    <text evidence="2">Belongs to the GMC oxidoreductase family.</text>
</comment>
<dbReference type="AlphaFoldDB" id="A0A4Q2IQU6"/>
<dbReference type="EMBL" id="SDPT01000002">
    <property type="protein sequence ID" value="RXZ32156.1"/>
    <property type="molecule type" value="Genomic_DNA"/>
</dbReference>
<sequence length="492" mass="54458">MRVLLLESGGEGIEREVEQLNSNATVSGLPYPLQASRLRYIGGTTNHWSGHCYRFLDRDFAARPGIPNTGWPISLADVAGYLPEASKRVLFREDTVDWSPEAWRRRLATRGWPLDPQLFETRLTFVAPVNPRTGNRTFARYAPPIAQAPNIRFLHHANVTELVGSPDGTRIEEATVRTLAGSEVKVRARVFVLATGGVENARVLLASRRPFPAGLGNGHDQVGRYFTDHVVIYQDFARNPAVPMDRLMAFQDYPGDTHTVSHFLLTDAALRRKQIDDVFLRVTPVYEQPTPGGAAAKRLQDRIAAGEGGSIRGEDLSTALAHPIDTAGWAVDRGYCRAEPTRYRVAARLEPRPIPDSRVTLTDAVDAVGMPILNLHWALAEEGKRSLHRSLALFAEETGRRGLGRLRLRYDPEASWPDFPELDIGYHHTGTTRMSDDPRQGVVDRDCRVHGVGNLYVAGSSVFPTAGSGSPTMMLTALALRLSDHLKQEHFA</sequence>
<evidence type="ECO:0000259" key="6">
    <source>
        <dbReference type="Pfam" id="PF05199"/>
    </source>
</evidence>
<evidence type="ECO:0000256" key="4">
    <source>
        <dbReference type="ARBA" id="ARBA00022827"/>
    </source>
</evidence>
<dbReference type="Gene3D" id="3.50.50.60">
    <property type="entry name" value="FAD/NAD(P)-binding domain"/>
    <property type="match status" value="2"/>
</dbReference>
<evidence type="ECO:0000256" key="3">
    <source>
        <dbReference type="ARBA" id="ARBA00022630"/>
    </source>
</evidence>
<dbReference type="Proteomes" id="UP000292347">
    <property type="component" value="Unassembled WGS sequence"/>
</dbReference>
<evidence type="ECO:0000256" key="2">
    <source>
        <dbReference type="ARBA" id="ARBA00010790"/>
    </source>
</evidence>
<dbReference type="InterPro" id="IPR051473">
    <property type="entry name" value="P2Ox-like"/>
</dbReference>
<feature type="domain" description="Glucose-methanol-choline oxidoreductase C-terminal" evidence="6">
    <location>
        <begin position="354"/>
        <end position="479"/>
    </location>
</feature>
<keyword evidence="4" id="KW-0274">FAD</keyword>
<dbReference type="InterPro" id="IPR036188">
    <property type="entry name" value="FAD/NAD-bd_sf"/>
</dbReference>
<protein>
    <submittedName>
        <fullName evidence="7">GMC family oxidoreductase</fullName>
    </submittedName>
</protein>
<comment type="caution">
    <text evidence="7">The sequence shown here is derived from an EMBL/GenBank/DDBJ whole genome shotgun (WGS) entry which is preliminary data.</text>
</comment>
<proteinExistence type="inferred from homology"/>
<dbReference type="SUPFAM" id="SSF51905">
    <property type="entry name" value="FAD/NAD(P)-binding domain"/>
    <property type="match status" value="1"/>
</dbReference>
<dbReference type="PANTHER" id="PTHR42784:SF1">
    <property type="entry name" value="PYRANOSE 2-OXIDASE"/>
    <property type="match status" value="1"/>
</dbReference>
<evidence type="ECO:0000313" key="8">
    <source>
        <dbReference type="Proteomes" id="UP000292347"/>
    </source>
</evidence>
<evidence type="ECO:0000256" key="5">
    <source>
        <dbReference type="ARBA" id="ARBA00023002"/>
    </source>
</evidence>
<gene>
    <name evidence="7" type="ORF">EO081_13365</name>
</gene>
<evidence type="ECO:0000313" key="7">
    <source>
        <dbReference type="EMBL" id="RXZ32156.1"/>
    </source>
</evidence>
<dbReference type="InterPro" id="IPR007867">
    <property type="entry name" value="GMC_OxRtase_C"/>
</dbReference>
<dbReference type="Pfam" id="PF05199">
    <property type="entry name" value="GMC_oxred_C"/>
    <property type="match status" value="1"/>
</dbReference>
<keyword evidence="3" id="KW-0285">Flavoprotein</keyword>
<name>A0A4Q2IQU6_9SPHN</name>
<evidence type="ECO:0000256" key="1">
    <source>
        <dbReference type="ARBA" id="ARBA00001974"/>
    </source>
</evidence>
<reference evidence="7 8" key="1">
    <citation type="submission" date="2019-01" db="EMBL/GenBank/DDBJ databases">
        <title>Sphingomonas mucosissima sp. nov. and Sphingomonas desiccabilis sp. nov., from biological soil crusts in the Colorado Plateau, USA.</title>
        <authorList>
            <person name="Zhu D."/>
        </authorList>
    </citation>
    <scope>NUCLEOTIDE SEQUENCE [LARGE SCALE GENOMIC DNA]</scope>
    <source>
        <strain evidence="7 8">CP1D</strain>
    </source>
</reference>
<keyword evidence="8" id="KW-1185">Reference proteome</keyword>